<reference evidence="3 4" key="1">
    <citation type="journal article" date="2019" name="Int. J. Syst. Evol. Microbiol.">
        <title>The Global Catalogue of Microorganisms (GCM) 10K type strain sequencing project: providing services to taxonomists for standard genome sequencing and annotation.</title>
        <authorList>
            <consortium name="The Broad Institute Genomics Platform"/>
            <consortium name="The Broad Institute Genome Sequencing Center for Infectious Disease"/>
            <person name="Wu L."/>
            <person name="Ma J."/>
        </authorList>
    </citation>
    <scope>NUCLEOTIDE SEQUENCE [LARGE SCALE GENOMIC DNA]</scope>
    <source>
        <strain evidence="3 4">JCM 13581</strain>
    </source>
</reference>
<keyword evidence="2" id="KW-1133">Transmembrane helix</keyword>
<dbReference type="Proteomes" id="UP001501303">
    <property type="component" value="Unassembled WGS sequence"/>
</dbReference>
<feature type="compositionally biased region" description="Basic residues" evidence="1">
    <location>
        <begin position="213"/>
        <end position="222"/>
    </location>
</feature>
<evidence type="ECO:0008006" key="5">
    <source>
        <dbReference type="Google" id="ProtNLM"/>
    </source>
</evidence>
<keyword evidence="4" id="KW-1185">Reference proteome</keyword>
<proteinExistence type="predicted"/>
<evidence type="ECO:0000256" key="2">
    <source>
        <dbReference type="SAM" id="Phobius"/>
    </source>
</evidence>
<protein>
    <recommendedName>
        <fullName evidence="5">Integral membrane protein</fullName>
    </recommendedName>
</protein>
<dbReference type="RefSeq" id="WP_344264596.1">
    <property type="nucleotide sequence ID" value="NZ_BAAAMJ010000052.1"/>
</dbReference>
<sequence>MRAGADLRLLRAAVFAAACVALASAGHLSATGPALPLWAPVAGWLLILAVTAFPAGRERRSLPGLAAALAAAQLALHCLFSVAQGHAAGPDPLAMAGRLLCNDHAAGLTEAEAVRIVLDAGLPMPAAPGIAEQAGQALESLVSGPMLTGHLLAALATGWVLTRGEAALWKLIRLSARRPAGGPVPRILGALRAAVRLARALCGPLLPPAAPLRPRRPGHHHATPATEGVVLPDTVIRRGPPPAAGPFSLAA</sequence>
<organism evidence="3 4">
    <name type="scientific">Streptomyces sodiiphilus</name>
    <dbReference type="NCBI Taxonomy" id="226217"/>
    <lineage>
        <taxon>Bacteria</taxon>
        <taxon>Bacillati</taxon>
        <taxon>Actinomycetota</taxon>
        <taxon>Actinomycetes</taxon>
        <taxon>Kitasatosporales</taxon>
        <taxon>Streptomycetaceae</taxon>
        <taxon>Streptomyces</taxon>
    </lineage>
</organism>
<dbReference type="EMBL" id="BAAAMJ010000052">
    <property type="protein sequence ID" value="GAA1928580.1"/>
    <property type="molecule type" value="Genomic_DNA"/>
</dbReference>
<evidence type="ECO:0000313" key="3">
    <source>
        <dbReference type="EMBL" id="GAA1928580.1"/>
    </source>
</evidence>
<evidence type="ECO:0000256" key="1">
    <source>
        <dbReference type="SAM" id="MobiDB-lite"/>
    </source>
</evidence>
<gene>
    <name evidence="3" type="ORF">GCM10009716_40470</name>
</gene>
<evidence type="ECO:0000313" key="4">
    <source>
        <dbReference type="Proteomes" id="UP001501303"/>
    </source>
</evidence>
<feature type="region of interest" description="Disordered" evidence="1">
    <location>
        <begin position="209"/>
        <end position="228"/>
    </location>
</feature>
<feature type="transmembrane region" description="Helical" evidence="2">
    <location>
        <begin position="35"/>
        <end position="55"/>
    </location>
</feature>
<feature type="transmembrane region" description="Helical" evidence="2">
    <location>
        <begin position="62"/>
        <end position="83"/>
    </location>
</feature>
<accession>A0ABN2PTB1</accession>
<comment type="caution">
    <text evidence="3">The sequence shown here is derived from an EMBL/GenBank/DDBJ whole genome shotgun (WGS) entry which is preliminary data.</text>
</comment>
<keyword evidence="2" id="KW-0472">Membrane</keyword>
<name>A0ABN2PTB1_9ACTN</name>
<keyword evidence="2" id="KW-0812">Transmembrane</keyword>